<dbReference type="Proteomes" id="UP000028607">
    <property type="component" value="Unassembled WGS sequence"/>
</dbReference>
<dbReference type="SUPFAM" id="SSF46785">
    <property type="entry name" value="Winged helix' DNA-binding domain"/>
    <property type="match status" value="1"/>
</dbReference>
<dbReference type="InterPro" id="IPR012318">
    <property type="entry name" value="HTH_CRP"/>
</dbReference>
<dbReference type="Pfam" id="PF13545">
    <property type="entry name" value="HTH_Crp_2"/>
    <property type="match status" value="1"/>
</dbReference>
<organism evidence="6 7">
    <name type="scientific">Thioclava atlantica</name>
    <dbReference type="NCBI Taxonomy" id="1317124"/>
    <lineage>
        <taxon>Bacteria</taxon>
        <taxon>Pseudomonadati</taxon>
        <taxon>Pseudomonadota</taxon>
        <taxon>Alphaproteobacteria</taxon>
        <taxon>Rhodobacterales</taxon>
        <taxon>Paracoccaceae</taxon>
        <taxon>Thioclava</taxon>
    </lineage>
</organism>
<dbReference type="InterPro" id="IPR050397">
    <property type="entry name" value="Env_Response_Regulators"/>
</dbReference>
<keyword evidence="2" id="KW-0238">DNA-binding</keyword>
<dbReference type="PROSITE" id="PS50042">
    <property type="entry name" value="CNMP_BINDING_3"/>
    <property type="match status" value="1"/>
</dbReference>
<name>A0A085U0I0_9RHOB</name>
<dbReference type="NCBIfam" id="NF006901">
    <property type="entry name" value="PRK09392.1"/>
    <property type="match status" value="1"/>
</dbReference>
<dbReference type="PANTHER" id="PTHR24567:SF26">
    <property type="entry name" value="REGULATORY PROTEIN YEIL"/>
    <property type="match status" value="1"/>
</dbReference>
<dbReference type="InterPro" id="IPR000595">
    <property type="entry name" value="cNMP-bd_dom"/>
</dbReference>
<dbReference type="SMART" id="SM00100">
    <property type="entry name" value="cNMP"/>
    <property type="match status" value="1"/>
</dbReference>
<dbReference type="PANTHER" id="PTHR24567">
    <property type="entry name" value="CRP FAMILY TRANSCRIPTIONAL REGULATORY PROTEIN"/>
    <property type="match status" value="1"/>
</dbReference>
<dbReference type="eggNOG" id="COG0664">
    <property type="taxonomic scope" value="Bacteria"/>
</dbReference>
<keyword evidence="7" id="KW-1185">Reference proteome</keyword>
<evidence type="ECO:0000313" key="6">
    <source>
        <dbReference type="EMBL" id="KFE36477.1"/>
    </source>
</evidence>
<dbReference type="GO" id="GO:0003700">
    <property type="term" value="F:DNA-binding transcription factor activity"/>
    <property type="evidence" value="ECO:0007669"/>
    <property type="project" value="TreeGrafter"/>
</dbReference>
<reference evidence="6 7" key="2">
    <citation type="journal article" date="2015" name="Antonie Van Leeuwenhoek">
        <title>Thioclava indica sp. nov., isolated from surface seawater of the Indian Ocean.</title>
        <authorList>
            <person name="Liu Y."/>
            <person name="Lai Q."/>
            <person name="Du J."/>
            <person name="Xu H."/>
            <person name="Jiang L."/>
            <person name="Shao Z."/>
        </authorList>
    </citation>
    <scope>NUCLEOTIDE SEQUENCE [LARGE SCALE GENOMIC DNA]</scope>
    <source>
        <strain evidence="6 7">13D2W-2</strain>
    </source>
</reference>
<reference evidence="7" key="1">
    <citation type="submission" date="2013-04" db="EMBL/GenBank/DDBJ databases">
        <title>Thioclava sp. 13D2W-2 Genome Sequencing.</title>
        <authorList>
            <person name="Lai Q."/>
            <person name="Li G."/>
            <person name="Shao Z."/>
        </authorList>
    </citation>
    <scope>NUCLEOTIDE SEQUENCE [LARGE SCALE GENOMIC DNA]</scope>
    <source>
        <strain evidence="7">13D2W-2</strain>
    </source>
</reference>
<dbReference type="InterPro" id="IPR036388">
    <property type="entry name" value="WH-like_DNA-bd_sf"/>
</dbReference>
<dbReference type="Gene3D" id="1.10.10.10">
    <property type="entry name" value="Winged helix-like DNA-binding domain superfamily/Winged helix DNA-binding domain"/>
    <property type="match status" value="1"/>
</dbReference>
<proteinExistence type="predicted"/>
<dbReference type="InterPro" id="IPR014710">
    <property type="entry name" value="RmlC-like_jellyroll"/>
</dbReference>
<feature type="domain" description="HTH crp-type" evidence="5">
    <location>
        <begin position="151"/>
        <end position="219"/>
    </location>
</feature>
<comment type="caution">
    <text evidence="6">The sequence shown here is derived from an EMBL/GenBank/DDBJ whole genome shotgun (WGS) entry which is preliminary data.</text>
</comment>
<dbReference type="GO" id="GO:0005829">
    <property type="term" value="C:cytosol"/>
    <property type="evidence" value="ECO:0007669"/>
    <property type="project" value="TreeGrafter"/>
</dbReference>
<dbReference type="SUPFAM" id="SSF51206">
    <property type="entry name" value="cAMP-binding domain-like"/>
    <property type="match status" value="1"/>
</dbReference>
<dbReference type="OrthoDB" id="190787at2"/>
<evidence type="ECO:0000259" key="4">
    <source>
        <dbReference type="PROSITE" id="PS50042"/>
    </source>
</evidence>
<dbReference type="PROSITE" id="PS51063">
    <property type="entry name" value="HTH_CRP_2"/>
    <property type="match status" value="1"/>
</dbReference>
<feature type="domain" description="Cyclic nucleotide-binding" evidence="4">
    <location>
        <begin position="18"/>
        <end position="120"/>
    </location>
</feature>
<evidence type="ECO:0000259" key="5">
    <source>
        <dbReference type="PROSITE" id="PS51063"/>
    </source>
</evidence>
<gene>
    <name evidence="6" type="primary">ftrB</name>
    <name evidence="6" type="ORF">DW2_04174</name>
</gene>
<dbReference type="InterPro" id="IPR036390">
    <property type="entry name" value="WH_DNA-bd_sf"/>
</dbReference>
<evidence type="ECO:0000313" key="7">
    <source>
        <dbReference type="Proteomes" id="UP000028607"/>
    </source>
</evidence>
<sequence>MTIRVTDEEAAEIRSLELFSGLDDAHFAALMRGAYVQNFPPLIELISEGETSDFLHVVISGSVELFASWNGRETTMATVEPVATFILAATIRNAPYLMSARTLEKSRIVLVPSEDVRAIFDVEPTFARAVVGELANAYRRVVKNTKNLKLRTSLERLANYFIYRSEAAGGVASFDLGIEKRRLASYLGMTPENLSRALRQIQPYGVEVEGSHVTLTNIDELRQFAKPTHLIDDPFG</sequence>
<dbReference type="InterPro" id="IPR018490">
    <property type="entry name" value="cNMP-bd_dom_sf"/>
</dbReference>
<accession>A0A085U0I0</accession>
<dbReference type="EMBL" id="AQRC01000002">
    <property type="protein sequence ID" value="KFE36477.1"/>
    <property type="molecule type" value="Genomic_DNA"/>
</dbReference>
<dbReference type="GO" id="GO:0003677">
    <property type="term" value="F:DNA binding"/>
    <property type="evidence" value="ECO:0007669"/>
    <property type="project" value="UniProtKB-KW"/>
</dbReference>
<dbReference type="PATRIC" id="fig|1317124.6.peg.846"/>
<dbReference type="AlphaFoldDB" id="A0A085U0I0"/>
<dbReference type="RefSeq" id="WP_038143981.1">
    <property type="nucleotide sequence ID" value="NZ_AQRC01000002.1"/>
</dbReference>
<dbReference type="STRING" id="1317124.DW2_04174"/>
<dbReference type="Gene3D" id="2.60.120.10">
    <property type="entry name" value="Jelly Rolls"/>
    <property type="match status" value="1"/>
</dbReference>
<evidence type="ECO:0000256" key="1">
    <source>
        <dbReference type="ARBA" id="ARBA00023015"/>
    </source>
</evidence>
<keyword evidence="1" id="KW-0805">Transcription regulation</keyword>
<protein>
    <submittedName>
        <fullName evidence="6">Transcriptional activator FtrB</fullName>
    </submittedName>
</protein>
<evidence type="ECO:0000256" key="2">
    <source>
        <dbReference type="ARBA" id="ARBA00023125"/>
    </source>
</evidence>
<dbReference type="CDD" id="cd00038">
    <property type="entry name" value="CAP_ED"/>
    <property type="match status" value="1"/>
</dbReference>
<keyword evidence="3" id="KW-0804">Transcription</keyword>
<evidence type="ECO:0000256" key="3">
    <source>
        <dbReference type="ARBA" id="ARBA00023163"/>
    </source>
</evidence>
<dbReference type="Pfam" id="PF00027">
    <property type="entry name" value="cNMP_binding"/>
    <property type="match status" value="1"/>
</dbReference>